<feature type="transmembrane region" description="Helical" evidence="1">
    <location>
        <begin position="6"/>
        <end position="24"/>
    </location>
</feature>
<feature type="transmembrane region" description="Helical" evidence="1">
    <location>
        <begin position="135"/>
        <end position="153"/>
    </location>
</feature>
<feature type="transmembrane region" description="Helical" evidence="1">
    <location>
        <begin position="92"/>
        <end position="115"/>
    </location>
</feature>
<dbReference type="Pfam" id="PF10311">
    <property type="entry name" value="Ilm1"/>
    <property type="match status" value="1"/>
</dbReference>
<proteinExistence type="predicted"/>
<keyword evidence="1" id="KW-0812">Transmembrane</keyword>
<dbReference type="OrthoDB" id="5299849at2759"/>
<dbReference type="InParanoid" id="A0A0C3H7G5"/>
<gene>
    <name evidence="2" type="ORF">OIDMADRAFT_118683</name>
</gene>
<keyword evidence="3" id="KW-1185">Reference proteome</keyword>
<dbReference type="Proteomes" id="UP000054321">
    <property type="component" value="Unassembled WGS sequence"/>
</dbReference>
<accession>A0A0C3H7G5</accession>
<dbReference type="PANTHER" id="PTHR28029:SF1">
    <property type="entry name" value="PROTEIN ILM1"/>
    <property type="match status" value="1"/>
</dbReference>
<organism evidence="2 3">
    <name type="scientific">Oidiodendron maius (strain Zn)</name>
    <dbReference type="NCBI Taxonomy" id="913774"/>
    <lineage>
        <taxon>Eukaryota</taxon>
        <taxon>Fungi</taxon>
        <taxon>Dikarya</taxon>
        <taxon>Ascomycota</taxon>
        <taxon>Pezizomycotina</taxon>
        <taxon>Leotiomycetes</taxon>
        <taxon>Leotiomycetes incertae sedis</taxon>
        <taxon>Myxotrichaceae</taxon>
        <taxon>Oidiodendron</taxon>
    </lineage>
</organism>
<name>A0A0C3H7G5_OIDMZ</name>
<evidence type="ECO:0008006" key="4">
    <source>
        <dbReference type="Google" id="ProtNLM"/>
    </source>
</evidence>
<feature type="transmembrane region" description="Helical" evidence="1">
    <location>
        <begin position="59"/>
        <end position="80"/>
    </location>
</feature>
<evidence type="ECO:0000256" key="1">
    <source>
        <dbReference type="SAM" id="Phobius"/>
    </source>
</evidence>
<keyword evidence="1" id="KW-1133">Transmembrane helix</keyword>
<dbReference type="AlphaFoldDB" id="A0A0C3H7G5"/>
<protein>
    <recommendedName>
        <fullName evidence="4">Increased loss of mitochondrial DNA protein 1</fullName>
    </recommendedName>
</protein>
<sequence length="175" mass="19653">MGLISGATIISSISLFHVTLGFFFLTNPSSIADQTLVFIIGEAMGMPYTRAFADKSQPLAFLAAALFITGISDLVSVSLPEEISQYHWGSQAPVRLMLFGCLAFYSYAFSASSPLYDGHIYYKSSWGEGLKNRVVFTWAFLEMISWFWVFVTLREERREIAVRQAEQRAARDGMM</sequence>
<dbReference type="FunCoup" id="A0A0C3H7G5">
    <property type="interactions" value="27"/>
</dbReference>
<dbReference type="InterPro" id="IPR018815">
    <property type="entry name" value="Incr_loss_mito_DNA_1"/>
</dbReference>
<dbReference type="HOGENOM" id="CLU_113779_0_0_1"/>
<reference evidence="2 3" key="1">
    <citation type="submission" date="2014-04" db="EMBL/GenBank/DDBJ databases">
        <authorList>
            <consortium name="DOE Joint Genome Institute"/>
            <person name="Kuo A."/>
            <person name="Martino E."/>
            <person name="Perotto S."/>
            <person name="Kohler A."/>
            <person name="Nagy L.G."/>
            <person name="Floudas D."/>
            <person name="Copeland A."/>
            <person name="Barry K.W."/>
            <person name="Cichocki N."/>
            <person name="Veneault-Fourrey C."/>
            <person name="LaButti K."/>
            <person name="Lindquist E.A."/>
            <person name="Lipzen A."/>
            <person name="Lundell T."/>
            <person name="Morin E."/>
            <person name="Murat C."/>
            <person name="Sun H."/>
            <person name="Tunlid A."/>
            <person name="Henrissat B."/>
            <person name="Grigoriev I.V."/>
            <person name="Hibbett D.S."/>
            <person name="Martin F."/>
            <person name="Nordberg H.P."/>
            <person name="Cantor M.N."/>
            <person name="Hua S.X."/>
        </authorList>
    </citation>
    <scope>NUCLEOTIDE SEQUENCE [LARGE SCALE GENOMIC DNA]</scope>
    <source>
        <strain evidence="2 3">Zn</strain>
    </source>
</reference>
<keyword evidence="1" id="KW-0472">Membrane</keyword>
<dbReference type="EMBL" id="KN832873">
    <property type="protein sequence ID" value="KIN04096.1"/>
    <property type="molecule type" value="Genomic_DNA"/>
</dbReference>
<dbReference type="PANTHER" id="PTHR28029">
    <property type="entry name" value="PROTEIN ILM1"/>
    <property type="match status" value="1"/>
</dbReference>
<evidence type="ECO:0000313" key="3">
    <source>
        <dbReference type="Proteomes" id="UP000054321"/>
    </source>
</evidence>
<reference evidence="3" key="2">
    <citation type="submission" date="2015-01" db="EMBL/GenBank/DDBJ databases">
        <title>Evolutionary Origins and Diversification of the Mycorrhizal Mutualists.</title>
        <authorList>
            <consortium name="DOE Joint Genome Institute"/>
            <consortium name="Mycorrhizal Genomics Consortium"/>
            <person name="Kohler A."/>
            <person name="Kuo A."/>
            <person name="Nagy L.G."/>
            <person name="Floudas D."/>
            <person name="Copeland A."/>
            <person name="Barry K.W."/>
            <person name="Cichocki N."/>
            <person name="Veneault-Fourrey C."/>
            <person name="LaButti K."/>
            <person name="Lindquist E.A."/>
            <person name="Lipzen A."/>
            <person name="Lundell T."/>
            <person name="Morin E."/>
            <person name="Murat C."/>
            <person name="Riley R."/>
            <person name="Ohm R."/>
            <person name="Sun H."/>
            <person name="Tunlid A."/>
            <person name="Henrissat B."/>
            <person name="Grigoriev I.V."/>
            <person name="Hibbett D.S."/>
            <person name="Martin F."/>
        </authorList>
    </citation>
    <scope>NUCLEOTIDE SEQUENCE [LARGE SCALE GENOMIC DNA]</scope>
    <source>
        <strain evidence="3">Zn</strain>
    </source>
</reference>
<evidence type="ECO:0000313" key="2">
    <source>
        <dbReference type="EMBL" id="KIN04096.1"/>
    </source>
</evidence>